<sequence>MGLEEILKELGADIPFDEKGDLTSNGADAYEKLINVVTGLNSIGAIQEKPDDIESYCDEIVRLGSNESKIS</sequence>
<comment type="caution">
    <text evidence="1">The sequence shown here is derived from an EMBL/GenBank/DDBJ whole genome shotgun (WGS) entry which is preliminary data.</text>
</comment>
<proteinExistence type="predicted"/>
<reference evidence="1 2" key="1">
    <citation type="submission" date="2019-08" db="EMBL/GenBank/DDBJ databases">
        <title>In-depth cultivation of the pig gut microbiome towards novel bacterial diversity and tailored functional studies.</title>
        <authorList>
            <person name="Wylensek D."/>
            <person name="Hitch T.C.A."/>
            <person name="Clavel T."/>
        </authorList>
    </citation>
    <scope>NUCLEOTIDE SEQUENCE [LARGE SCALE GENOMIC DNA]</scope>
    <source>
        <strain evidence="1 2">MUC/MUC-530-WT-4D</strain>
    </source>
</reference>
<evidence type="ECO:0000313" key="2">
    <source>
        <dbReference type="Proteomes" id="UP000474024"/>
    </source>
</evidence>
<protein>
    <submittedName>
        <fullName evidence="1">Uncharacterized protein</fullName>
    </submittedName>
</protein>
<dbReference type="EMBL" id="VUNI01000003">
    <property type="protein sequence ID" value="MST74081.1"/>
    <property type="molecule type" value="Genomic_DNA"/>
</dbReference>
<dbReference type="Proteomes" id="UP000474024">
    <property type="component" value="Unassembled WGS sequence"/>
</dbReference>
<gene>
    <name evidence="1" type="ORF">FYJ75_03385</name>
</gene>
<dbReference type="AlphaFoldDB" id="A0A6L5YQU6"/>
<name>A0A6L5YQU6_9FIRM</name>
<dbReference type="RefSeq" id="WP_154428850.1">
    <property type="nucleotide sequence ID" value="NZ_VUNI01000003.1"/>
</dbReference>
<evidence type="ECO:0000313" key="1">
    <source>
        <dbReference type="EMBL" id="MST74081.1"/>
    </source>
</evidence>
<keyword evidence="2" id="KW-1185">Reference proteome</keyword>
<accession>A0A6L5YQU6</accession>
<organism evidence="1 2">
    <name type="scientific">Roseburia porci</name>
    <dbReference type="NCBI Taxonomy" id="2605790"/>
    <lineage>
        <taxon>Bacteria</taxon>
        <taxon>Bacillati</taxon>
        <taxon>Bacillota</taxon>
        <taxon>Clostridia</taxon>
        <taxon>Lachnospirales</taxon>
        <taxon>Lachnospiraceae</taxon>
        <taxon>Roseburia</taxon>
    </lineage>
</organism>